<dbReference type="AlphaFoldDB" id="A0A8E2FAM6"/>
<sequence>MPWNAADTFQVPEGTTFTIHNGLKSPDAQAHEAGSVAIGCGVPGCTNCRIATSKGATLMTLRPSGNIESYTPGKPLKISRRNLIESYQPSQILEEEFCRQPLCVVCTKLDIFKLTTSKVNIPHHATFNDLRASAVHCPLCTLFLNSLLEPESFQPDDRRSLVVRGSTKCLTVAFPCIEEERENIIAERCSDLQLFIDSAEANASNAALSKINGRIVRPAEDISAAKAWLDDCVTNHSECCVKRLPAAGGGEIEQKPFSPTRLIDVGPEDGSQEPFLDESEHRRGAYLTLSYRWGDPASVTRTTQATIEDYKRQIKIGSLCKTFQDAITITRKLGERYIWIDSICIIQDSHEDKVLELARMADIYENALLTISASITACGNSGVFYPRVAINTVVVPLTDSREGGSGQFFVSDRVLSTFEEDVLAGSLSTRGWCLQERILPHRILHFGQDQSHWECSAGMLSENSSERRTRAQFTANDDAGDMRQRLTSDSPLWEASNRAVTSREPHGSWYRMIETYTKRQLTEESDKLPAISGVARRFAAICNDAYVGGLWANDLPAGLMWSATGFLTPYGTKGHLPRPAHPRAPTWSWASVDGAVHYLCSPFDQIHLEAPAVYNHPVGPDPFGAVDFGMFEITGHVRALDTMFGFRKEDAEQMEEAARRIPPIDLIRADYDDPEAALLAPVVCLLVATRAPGGPALGYGLLLHHDEAQGVFKRVGLAQVWPGDFAQVEKTRIRIV</sequence>
<dbReference type="InterPro" id="IPR010730">
    <property type="entry name" value="HET"/>
</dbReference>
<evidence type="ECO:0000313" key="2">
    <source>
        <dbReference type="EMBL" id="OCL13136.1"/>
    </source>
</evidence>
<keyword evidence="3" id="KW-1185">Reference proteome</keyword>
<dbReference type="Proteomes" id="UP000250140">
    <property type="component" value="Unassembled WGS sequence"/>
</dbReference>
<organism evidence="2 3">
    <name type="scientific">Glonium stellatum</name>
    <dbReference type="NCBI Taxonomy" id="574774"/>
    <lineage>
        <taxon>Eukaryota</taxon>
        <taxon>Fungi</taxon>
        <taxon>Dikarya</taxon>
        <taxon>Ascomycota</taxon>
        <taxon>Pezizomycotina</taxon>
        <taxon>Dothideomycetes</taxon>
        <taxon>Pleosporomycetidae</taxon>
        <taxon>Gloniales</taxon>
        <taxon>Gloniaceae</taxon>
        <taxon>Glonium</taxon>
    </lineage>
</organism>
<reference evidence="2 3" key="1">
    <citation type="journal article" date="2016" name="Nat. Commun.">
        <title>Ectomycorrhizal ecology is imprinted in the genome of the dominant symbiotic fungus Cenococcum geophilum.</title>
        <authorList>
            <consortium name="DOE Joint Genome Institute"/>
            <person name="Peter M."/>
            <person name="Kohler A."/>
            <person name="Ohm R.A."/>
            <person name="Kuo A."/>
            <person name="Krutzmann J."/>
            <person name="Morin E."/>
            <person name="Arend M."/>
            <person name="Barry K.W."/>
            <person name="Binder M."/>
            <person name="Choi C."/>
            <person name="Clum A."/>
            <person name="Copeland A."/>
            <person name="Grisel N."/>
            <person name="Haridas S."/>
            <person name="Kipfer T."/>
            <person name="LaButti K."/>
            <person name="Lindquist E."/>
            <person name="Lipzen A."/>
            <person name="Maire R."/>
            <person name="Meier B."/>
            <person name="Mihaltcheva S."/>
            <person name="Molinier V."/>
            <person name="Murat C."/>
            <person name="Poggeler S."/>
            <person name="Quandt C.A."/>
            <person name="Sperisen C."/>
            <person name="Tritt A."/>
            <person name="Tisserant E."/>
            <person name="Crous P.W."/>
            <person name="Henrissat B."/>
            <person name="Nehls U."/>
            <person name="Egli S."/>
            <person name="Spatafora J.W."/>
            <person name="Grigoriev I.V."/>
            <person name="Martin F.M."/>
        </authorList>
    </citation>
    <scope>NUCLEOTIDE SEQUENCE [LARGE SCALE GENOMIC DNA]</scope>
    <source>
        <strain evidence="2 3">CBS 207.34</strain>
    </source>
</reference>
<feature type="domain" description="Heterokaryon incompatibility" evidence="1">
    <location>
        <begin position="286"/>
        <end position="436"/>
    </location>
</feature>
<dbReference type="Pfam" id="PF06985">
    <property type="entry name" value="HET"/>
    <property type="match status" value="1"/>
</dbReference>
<dbReference type="OrthoDB" id="5362512at2759"/>
<protein>
    <submittedName>
        <fullName evidence="2">HET-domain-containing protein</fullName>
    </submittedName>
</protein>
<accession>A0A8E2FAM6</accession>
<evidence type="ECO:0000313" key="3">
    <source>
        <dbReference type="Proteomes" id="UP000250140"/>
    </source>
</evidence>
<proteinExistence type="predicted"/>
<name>A0A8E2FAM6_9PEZI</name>
<gene>
    <name evidence="2" type="ORF">AOQ84DRAFT_226349</name>
</gene>
<dbReference type="EMBL" id="KV748779">
    <property type="protein sequence ID" value="OCL13136.1"/>
    <property type="molecule type" value="Genomic_DNA"/>
</dbReference>
<dbReference type="PANTHER" id="PTHR33112">
    <property type="entry name" value="DOMAIN PROTEIN, PUTATIVE-RELATED"/>
    <property type="match status" value="1"/>
</dbReference>
<dbReference type="PANTHER" id="PTHR33112:SF8">
    <property type="entry name" value="HETEROKARYON INCOMPATIBILITY DOMAIN-CONTAINING PROTEIN"/>
    <property type="match status" value="1"/>
</dbReference>
<evidence type="ECO:0000259" key="1">
    <source>
        <dbReference type="Pfam" id="PF06985"/>
    </source>
</evidence>